<dbReference type="Pfam" id="PF00072">
    <property type="entry name" value="Response_reg"/>
    <property type="match status" value="2"/>
</dbReference>
<feature type="modified residue" description="4-aspartylphosphate" evidence="14">
    <location>
        <position position="532"/>
    </location>
</feature>
<keyword evidence="20" id="KW-1185">Reference proteome</keyword>
<dbReference type="Gene3D" id="3.40.50.2300">
    <property type="match status" value="2"/>
</dbReference>
<keyword evidence="11 16" id="KW-1133">Transmembrane helix</keyword>
<dbReference type="Pfam" id="PF02518">
    <property type="entry name" value="HATPase_c"/>
    <property type="match status" value="1"/>
</dbReference>
<comment type="caution">
    <text evidence="19">The sequence shown here is derived from an EMBL/GenBank/DDBJ whole genome shotgun (WGS) entry which is preliminary data.</text>
</comment>
<keyword evidence="5 14" id="KW-0597">Phosphoprotein</keyword>
<feature type="transmembrane region" description="Helical" evidence="16">
    <location>
        <begin position="56"/>
        <end position="76"/>
    </location>
</feature>
<dbReference type="PANTHER" id="PTHR45339:SF1">
    <property type="entry name" value="HYBRID SIGNAL TRANSDUCTION HISTIDINE KINASE J"/>
    <property type="match status" value="1"/>
</dbReference>
<dbReference type="SUPFAM" id="SSF52172">
    <property type="entry name" value="CheY-like"/>
    <property type="match status" value="2"/>
</dbReference>
<evidence type="ECO:0000256" key="15">
    <source>
        <dbReference type="SAM" id="Coils"/>
    </source>
</evidence>
<evidence type="ECO:0000256" key="10">
    <source>
        <dbReference type="ARBA" id="ARBA00022840"/>
    </source>
</evidence>
<evidence type="ECO:0000256" key="14">
    <source>
        <dbReference type="PROSITE-ProRule" id="PRU00169"/>
    </source>
</evidence>
<reference evidence="19 20" key="1">
    <citation type="submission" date="2020-07" db="EMBL/GenBank/DDBJ databases">
        <title>Genomic Encyclopedia of Type Strains, Phase IV (KMG-IV): sequencing the most valuable type-strain genomes for metagenomic binning, comparative biology and taxonomic classification.</title>
        <authorList>
            <person name="Goeker M."/>
        </authorList>
    </citation>
    <scope>NUCLEOTIDE SEQUENCE [LARGE SCALE GENOMIC DNA]</scope>
    <source>
        <strain evidence="19 20">DSM 17721</strain>
    </source>
</reference>
<dbReference type="FunFam" id="1.10.287.130:FF:000003">
    <property type="entry name" value="Histidine kinase"/>
    <property type="match status" value="1"/>
</dbReference>
<dbReference type="CDD" id="cd17546">
    <property type="entry name" value="REC_hyHK_CKI1_RcsC-like"/>
    <property type="match status" value="2"/>
</dbReference>
<accession>A0A7W0HLH4</accession>
<evidence type="ECO:0000256" key="13">
    <source>
        <dbReference type="ARBA" id="ARBA00023136"/>
    </source>
</evidence>
<name>A0A7W0HLH4_9BACT</name>
<keyword evidence="9 19" id="KW-0418">Kinase</keyword>
<dbReference type="SMART" id="SM00448">
    <property type="entry name" value="REC"/>
    <property type="match status" value="2"/>
</dbReference>
<feature type="domain" description="Histidine kinase" evidence="17">
    <location>
        <begin position="239"/>
        <end position="460"/>
    </location>
</feature>
<proteinExistence type="predicted"/>
<dbReference type="Gene3D" id="1.10.287.130">
    <property type="match status" value="1"/>
</dbReference>
<dbReference type="InterPro" id="IPR003594">
    <property type="entry name" value="HATPase_dom"/>
</dbReference>
<feature type="domain" description="Response regulatory" evidence="18">
    <location>
        <begin position="478"/>
        <end position="600"/>
    </location>
</feature>
<dbReference type="SMART" id="SM00388">
    <property type="entry name" value="HisKA"/>
    <property type="match status" value="1"/>
</dbReference>
<feature type="modified residue" description="4-aspartylphosphate" evidence="14">
    <location>
        <position position="680"/>
    </location>
</feature>
<dbReference type="InterPro" id="IPR005467">
    <property type="entry name" value="His_kinase_dom"/>
</dbReference>
<dbReference type="CDD" id="cd00082">
    <property type="entry name" value="HisKA"/>
    <property type="match status" value="1"/>
</dbReference>
<keyword evidence="8" id="KW-0547">Nucleotide-binding</keyword>
<comment type="subcellular location">
    <subcellularLocation>
        <location evidence="2">Cell membrane</location>
        <topology evidence="2">Multi-pass membrane protein</topology>
    </subcellularLocation>
</comment>
<evidence type="ECO:0000256" key="1">
    <source>
        <dbReference type="ARBA" id="ARBA00000085"/>
    </source>
</evidence>
<dbReference type="PRINTS" id="PR00344">
    <property type="entry name" value="BCTRLSENSOR"/>
</dbReference>
<dbReference type="Proteomes" id="UP000525298">
    <property type="component" value="Unassembled WGS sequence"/>
</dbReference>
<sequence length="747" mass="83692">MTAPSHPPEDSHHQAAATASGFARRQELAFWAQLFLIAAVLAVLTAAALGNGAGTWVFGVSGGAMALLAALAWRVYARWIRPARHLIGQMMIAKQADPGYNPDTSVVRDVPRDWRPWFNLVSRIGLRLAELEQRVSEAGLDQKLEKNLLRRFSWVFERNEILTQQLKGKNEALLQEIEKHKQTTRELERHRDHLDEMVRERAADLMRTNEQLQATIEEARVLAKNAEEANRAKSQFLANVSHEIRTPLNAVIGFTDMLIDTALDDTQLDFARTIRNSSEALLTLINDILDFSKIESGELELENIDFSPELLAYDVCELIRPQLGEKPIELVCRIDPRLPSYLRGDPIRFQQVLLNLMGNAPKFTDSGEIVLGLHAAEQSQDQLQVHATVRDSGIGISEEKQQRIFEPFHQADGSTTRKYGGTGLGLSISRQLAQLMGGDIYVDSEPDVGSTFHFTAWLERSEKKVSWQELTAGISGRQILIVDDNQANLDMLKNALQAAKIRVSDLRNGMEVVPTLDRAIVAGNPFDACIIDIHMPGMSGYEVARQIRLSEKSAISQLPLIAASYLVERDPELFARAGFSQSLIKPIRREKMFQVLDELFSGKTGSAGKARRLQGDDLSEAAEFFQGFGILVAEDNAVNQKLIQVLLRKLGCRVAIAENGREAVDVFTREPEDWDLIFMDIQMPEMDGFEALKSIREQGFSRVPVVAMTAHAMQEHKEECLAAGMNDYISKPIRRPELLRVLREFCP</sequence>
<keyword evidence="10" id="KW-0067">ATP-binding</keyword>
<dbReference type="PROSITE" id="PS50110">
    <property type="entry name" value="RESPONSE_REGULATORY"/>
    <property type="match status" value="2"/>
</dbReference>
<dbReference type="FunFam" id="3.30.565.10:FF:000010">
    <property type="entry name" value="Sensor histidine kinase RcsC"/>
    <property type="match status" value="1"/>
</dbReference>
<evidence type="ECO:0000256" key="5">
    <source>
        <dbReference type="ARBA" id="ARBA00022553"/>
    </source>
</evidence>
<dbReference type="AlphaFoldDB" id="A0A7W0HLH4"/>
<comment type="catalytic activity">
    <reaction evidence="1">
        <text>ATP + protein L-histidine = ADP + protein N-phospho-L-histidine.</text>
        <dbReference type="EC" id="2.7.13.3"/>
    </reaction>
</comment>
<dbReference type="PANTHER" id="PTHR45339">
    <property type="entry name" value="HYBRID SIGNAL TRANSDUCTION HISTIDINE KINASE J"/>
    <property type="match status" value="1"/>
</dbReference>
<dbReference type="PROSITE" id="PS50109">
    <property type="entry name" value="HIS_KIN"/>
    <property type="match status" value="1"/>
</dbReference>
<dbReference type="InterPro" id="IPR011006">
    <property type="entry name" value="CheY-like_superfamily"/>
</dbReference>
<dbReference type="SMART" id="SM00387">
    <property type="entry name" value="HATPase_c"/>
    <property type="match status" value="1"/>
</dbReference>
<keyword evidence="15" id="KW-0175">Coiled coil</keyword>
<evidence type="ECO:0000259" key="18">
    <source>
        <dbReference type="PROSITE" id="PS50110"/>
    </source>
</evidence>
<keyword evidence="13 16" id="KW-0472">Membrane</keyword>
<evidence type="ECO:0000256" key="16">
    <source>
        <dbReference type="SAM" id="Phobius"/>
    </source>
</evidence>
<dbReference type="SUPFAM" id="SSF55874">
    <property type="entry name" value="ATPase domain of HSP90 chaperone/DNA topoisomerase II/histidine kinase"/>
    <property type="match status" value="1"/>
</dbReference>
<feature type="coiled-coil region" evidence="15">
    <location>
        <begin position="163"/>
        <end position="232"/>
    </location>
</feature>
<dbReference type="InterPro" id="IPR036097">
    <property type="entry name" value="HisK_dim/P_sf"/>
</dbReference>
<evidence type="ECO:0000256" key="8">
    <source>
        <dbReference type="ARBA" id="ARBA00022741"/>
    </source>
</evidence>
<evidence type="ECO:0000256" key="6">
    <source>
        <dbReference type="ARBA" id="ARBA00022679"/>
    </source>
</evidence>
<evidence type="ECO:0000256" key="7">
    <source>
        <dbReference type="ARBA" id="ARBA00022692"/>
    </source>
</evidence>
<keyword evidence="4" id="KW-1003">Cell membrane</keyword>
<feature type="transmembrane region" description="Helical" evidence="16">
    <location>
        <begin position="28"/>
        <end position="50"/>
    </location>
</feature>
<dbReference type="Gene3D" id="3.30.565.10">
    <property type="entry name" value="Histidine kinase-like ATPase, C-terminal domain"/>
    <property type="match status" value="1"/>
</dbReference>
<gene>
    <name evidence="19" type="ORF">HNR65_002645</name>
</gene>
<dbReference type="InterPro" id="IPR001789">
    <property type="entry name" value="Sig_transdc_resp-reg_receiver"/>
</dbReference>
<dbReference type="GO" id="GO:0003677">
    <property type="term" value="F:DNA binding"/>
    <property type="evidence" value="ECO:0007669"/>
    <property type="project" value="UniProtKB-KW"/>
</dbReference>
<feature type="domain" description="Response regulatory" evidence="18">
    <location>
        <begin position="629"/>
        <end position="746"/>
    </location>
</feature>
<dbReference type="Pfam" id="PF00512">
    <property type="entry name" value="HisKA"/>
    <property type="match status" value="1"/>
</dbReference>
<evidence type="ECO:0000259" key="17">
    <source>
        <dbReference type="PROSITE" id="PS50109"/>
    </source>
</evidence>
<dbReference type="EC" id="2.7.13.3" evidence="3"/>
<keyword evidence="19" id="KW-0238">DNA-binding</keyword>
<dbReference type="InterPro" id="IPR036890">
    <property type="entry name" value="HATPase_C_sf"/>
</dbReference>
<dbReference type="SUPFAM" id="SSF47384">
    <property type="entry name" value="Homodimeric domain of signal transducing histidine kinase"/>
    <property type="match status" value="1"/>
</dbReference>
<evidence type="ECO:0000256" key="11">
    <source>
        <dbReference type="ARBA" id="ARBA00022989"/>
    </source>
</evidence>
<protein>
    <recommendedName>
        <fullName evidence="3">histidine kinase</fullName>
        <ecNumber evidence="3">2.7.13.3</ecNumber>
    </recommendedName>
</protein>
<keyword evidence="6" id="KW-0808">Transferase</keyword>
<keyword evidence="7 16" id="KW-0812">Transmembrane</keyword>
<evidence type="ECO:0000256" key="2">
    <source>
        <dbReference type="ARBA" id="ARBA00004651"/>
    </source>
</evidence>
<dbReference type="GO" id="GO:0005524">
    <property type="term" value="F:ATP binding"/>
    <property type="evidence" value="ECO:0007669"/>
    <property type="project" value="UniProtKB-KW"/>
</dbReference>
<evidence type="ECO:0000256" key="9">
    <source>
        <dbReference type="ARBA" id="ARBA00022777"/>
    </source>
</evidence>
<dbReference type="CDD" id="cd16922">
    <property type="entry name" value="HATPase_EvgS-ArcB-TorS-like"/>
    <property type="match status" value="1"/>
</dbReference>
<feature type="coiled-coil region" evidence="15">
    <location>
        <begin position="482"/>
        <end position="509"/>
    </location>
</feature>
<dbReference type="EMBL" id="JACDUS010000008">
    <property type="protein sequence ID" value="MBA2882303.1"/>
    <property type="molecule type" value="Genomic_DNA"/>
</dbReference>
<keyword evidence="12" id="KW-0902">Two-component regulatory system</keyword>
<organism evidence="19 20">
    <name type="scientific">Desulfosalsimonas propionicica</name>
    <dbReference type="NCBI Taxonomy" id="332175"/>
    <lineage>
        <taxon>Bacteria</taxon>
        <taxon>Pseudomonadati</taxon>
        <taxon>Thermodesulfobacteriota</taxon>
        <taxon>Desulfobacteria</taxon>
        <taxon>Desulfobacterales</taxon>
        <taxon>Desulfosalsimonadaceae</taxon>
        <taxon>Desulfosalsimonas</taxon>
    </lineage>
</organism>
<evidence type="ECO:0000256" key="4">
    <source>
        <dbReference type="ARBA" id="ARBA00022475"/>
    </source>
</evidence>
<dbReference type="GO" id="GO:0000155">
    <property type="term" value="F:phosphorelay sensor kinase activity"/>
    <property type="evidence" value="ECO:0007669"/>
    <property type="project" value="InterPro"/>
</dbReference>
<dbReference type="InterPro" id="IPR003661">
    <property type="entry name" value="HisK_dim/P_dom"/>
</dbReference>
<evidence type="ECO:0000256" key="3">
    <source>
        <dbReference type="ARBA" id="ARBA00012438"/>
    </source>
</evidence>
<dbReference type="GO" id="GO:0005886">
    <property type="term" value="C:plasma membrane"/>
    <property type="evidence" value="ECO:0007669"/>
    <property type="project" value="UniProtKB-SubCell"/>
</dbReference>
<dbReference type="RefSeq" id="WP_181551941.1">
    <property type="nucleotide sequence ID" value="NZ_JACDUS010000008.1"/>
</dbReference>
<evidence type="ECO:0000313" key="19">
    <source>
        <dbReference type="EMBL" id="MBA2882303.1"/>
    </source>
</evidence>
<evidence type="ECO:0000313" key="20">
    <source>
        <dbReference type="Proteomes" id="UP000525298"/>
    </source>
</evidence>
<evidence type="ECO:0000256" key="12">
    <source>
        <dbReference type="ARBA" id="ARBA00023012"/>
    </source>
</evidence>
<dbReference type="InterPro" id="IPR004358">
    <property type="entry name" value="Sig_transdc_His_kin-like_C"/>
</dbReference>